<accession>A0A151IZA0</accession>
<reference evidence="1 2" key="1">
    <citation type="submission" date="2015-09" db="EMBL/GenBank/DDBJ databases">
        <title>Trachymyrmex cornetzi WGS genome.</title>
        <authorList>
            <person name="Nygaard S."/>
            <person name="Hu H."/>
            <person name="Boomsma J."/>
            <person name="Zhang G."/>
        </authorList>
    </citation>
    <scope>NUCLEOTIDE SEQUENCE [LARGE SCALE GENOMIC DNA]</scope>
    <source>
        <strain evidence="1">Tcor2-1</strain>
        <tissue evidence="1">Whole body</tissue>
    </source>
</reference>
<sequence>MSFVSYCAWVIYGATDKSYVFSFEDNTEIVDPPPPPCPLSPRIPPYFYHPFFSFLYLIAALFMPGPANKHMNARAFSRAHTTRP</sequence>
<dbReference type="EMBL" id="KQ980711">
    <property type="protein sequence ID" value="KYN14419.1"/>
    <property type="molecule type" value="Genomic_DNA"/>
</dbReference>
<keyword evidence="2" id="KW-1185">Reference proteome</keyword>
<proteinExistence type="predicted"/>
<evidence type="ECO:0000313" key="1">
    <source>
        <dbReference type="EMBL" id="KYN14419.1"/>
    </source>
</evidence>
<gene>
    <name evidence="1" type="ORF">ALC57_13371</name>
</gene>
<name>A0A151IZA0_9HYME</name>
<protein>
    <submittedName>
        <fullName evidence="1">Uncharacterized protein</fullName>
    </submittedName>
</protein>
<dbReference type="AlphaFoldDB" id="A0A151IZA0"/>
<dbReference type="Proteomes" id="UP000078492">
    <property type="component" value="Unassembled WGS sequence"/>
</dbReference>
<evidence type="ECO:0000313" key="2">
    <source>
        <dbReference type="Proteomes" id="UP000078492"/>
    </source>
</evidence>
<organism evidence="1 2">
    <name type="scientific">Trachymyrmex cornetzi</name>
    <dbReference type="NCBI Taxonomy" id="471704"/>
    <lineage>
        <taxon>Eukaryota</taxon>
        <taxon>Metazoa</taxon>
        <taxon>Ecdysozoa</taxon>
        <taxon>Arthropoda</taxon>
        <taxon>Hexapoda</taxon>
        <taxon>Insecta</taxon>
        <taxon>Pterygota</taxon>
        <taxon>Neoptera</taxon>
        <taxon>Endopterygota</taxon>
        <taxon>Hymenoptera</taxon>
        <taxon>Apocrita</taxon>
        <taxon>Aculeata</taxon>
        <taxon>Formicoidea</taxon>
        <taxon>Formicidae</taxon>
        <taxon>Myrmicinae</taxon>
        <taxon>Trachymyrmex</taxon>
    </lineage>
</organism>